<dbReference type="AlphaFoldDB" id="A0A8X6MIQ0"/>
<dbReference type="CDD" id="cd00170">
    <property type="entry name" value="SEC14"/>
    <property type="match status" value="1"/>
</dbReference>
<dbReference type="InterPro" id="IPR051064">
    <property type="entry name" value="SEC14/CRAL-TRIO_domain"/>
</dbReference>
<dbReference type="Gene3D" id="3.40.525.10">
    <property type="entry name" value="CRAL-TRIO lipid binding domain"/>
    <property type="match status" value="1"/>
</dbReference>
<dbReference type="SUPFAM" id="SSF52087">
    <property type="entry name" value="CRAL/TRIO domain"/>
    <property type="match status" value="1"/>
</dbReference>
<organism evidence="2 3">
    <name type="scientific">Nephila pilipes</name>
    <name type="common">Giant wood spider</name>
    <name type="synonym">Nephila maculata</name>
    <dbReference type="NCBI Taxonomy" id="299642"/>
    <lineage>
        <taxon>Eukaryota</taxon>
        <taxon>Metazoa</taxon>
        <taxon>Ecdysozoa</taxon>
        <taxon>Arthropoda</taxon>
        <taxon>Chelicerata</taxon>
        <taxon>Arachnida</taxon>
        <taxon>Araneae</taxon>
        <taxon>Araneomorphae</taxon>
        <taxon>Entelegynae</taxon>
        <taxon>Araneoidea</taxon>
        <taxon>Nephilidae</taxon>
        <taxon>Nephila</taxon>
    </lineage>
</organism>
<reference evidence="2" key="1">
    <citation type="submission" date="2020-08" db="EMBL/GenBank/DDBJ databases">
        <title>Multicomponent nature underlies the extraordinary mechanical properties of spider dragline silk.</title>
        <authorList>
            <person name="Kono N."/>
            <person name="Nakamura H."/>
            <person name="Mori M."/>
            <person name="Yoshida Y."/>
            <person name="Ohtoshi R."/>
            <person name="Malay A.D."/>
            <person name="Moran D.A.P."/>
            <person name="Tomita M."/>
            <person name="Numata K."/>
            <person name="Arakawa K."/>
        </authorList>
    </citation>
    <scope>NUCLEOTIDE SEQUENCE</scope>
</reference>
<evidence type="ECO:0000313" key="3">
    <source>
        <dbReference type="Proteomes" id="UP000887013"/>
    </source>
</evidence>
<sequence>MLRKHITWAKEINIDTLLTDYKPPEVLAKYFSYDFLCNDKEGRAIMYADVGNIDLKGLWNSAKPSDGLKTAVLYAERDIMKLYQQNEKLGKSFTKVGYIYNLENLSFANATNRKSIEVAMYHYKSYLDNYPERMKYAYLINVPVFYHIFFNFKSLCLFCTT</sequence>
<evidence type="ECO:0000313" key="2">
    <source>
        <dbReference type="EMBL" id="GFS55714.1"/>
    </source>
</evidence>
<protein>
    <submittedName>
        <fullName evidence="2">SEC14-like protein 2</fullName>
    </submittedName>
</protein>
<dbReference type="Pfam" id="PF00650">
    <property type="entry name" value="CRAL_TRIO"/>
    <property type="match status" value="1"/>
</dbReference>
<comment type="caution">
    <text evidence="2">The sequence shown here is derived from an EMBL/GenBank/DDBJ whole genome shotgun (WGS) entry which is preliminary data.</text>
</comment>
<feature type="domain" description="CRAL-TRIO" evidence="1">
    <location>
        <begin position="23"/>
        <end position="161"/>
    </location>
</feature>
<dbReference type="EMBL" id="BMAW01046482">
    <property type="protein sequence ID" value="GFS55714.1"/>
    <property type="molecule type" value="Genomic_DNA"/>
</dbReference>
<gene>
    <name evidence="2" type="primary">Sec14l2_0</name>
    <name evidence="2" type="ORF">NPIL_110601</name>
</gene>
<proteinExistence type="predicted"/>
<dbReference type="PROSITE" id="PS50191">
    <property type="entry name" value="CRAL_TRIO"/>
    <property type="match status" value="1"/>
</dbReference>
<evidence type="ECO:0000259" key="1">
    <source>
        <dbReference type="PROSITE" id="PS50191"/>
    </source>
</evidence>
<dbReference type="PANTHER" id="PTHR23324">
    <property type="entry name" value="SEC14 RELATED PROTEIN"/>
    <property type="match status" value="1"/>
</dbReference>
<dbReference type="PANTHER" id="PTHR23324:SF83">
    <property type="entry name" value="SEC14-LIKE PROTEIN 2"/>
    <property type="match status" value="1"/>
</dbReference>
<keyword evidence="3" id="KW-1185">Reference proteome</keyword>
<name>A0A8X6MIQ0_NEPPI</name>
<accession>A0A8X6MIQ0</accession>
<dbReference type="Proteomes" id="UP000887013">
    <property type="component" value="Unassembled WGS sequence"/>
</dbReference>
<dbReference type="InterPro" id="IPR001251">
    <property type="entry name" value="CRAL-TRIO_dom"/>
</dbReference>
<dbReference type="InterPro" id="IPR036865">
    <property type="entry name" value="CRAL-TRIO_dom_sf"/>
</dbReference>
<dbReference type="GO" id="GO:0005737">
    <property type="term" value="C:cytoplasm"/>
    <property type="evidence" value="ECO:0007669"/>
    <property type="project" value="TreeGrafter"/>
</dbReference>
<dbReference type="OrthoDB" id="1434354at2759"/>